<feature type="compositionally biased region" description="Basic and acidic residues" evidence="1">
    <location>
        <begin position="118"/>
        <end position="127"/>
    </location>
</feature>
<feature type="region of interest" description="Disordered" evidence="1">
    <location>
        <begin position="118"/>
        <end position="141"/>
    </location>
</feature>
<evidence type="ECO:0000313" key="3">
    <source>
        <dbReference type="WBParaSite" id="HCON_00046160-00001"/>
    </source>
</evidence>
<feature type="compositionally biased region" description="Polar residues" evidence="1">
    <location>
        <begin position="177"/>
        <end position="190"/>
    </location>
</feature>
<reference evidence="3" key="1">
    <citation type="submission" date="2020-12" db="UniProtKB">
        <authorList>
            <consortium name="WormBaseParasite"/>
        </authorList>
    </citation>
    <scope>IDENTIFICATION</scope>
    <source>
        <strain evidence="3">MHco3</strain>
    </source>
</reference>
<dbReference type="WBParaSite" id="HCON_00046160-00001">
    <property type="protein sequence ID" value="HCON_00046160-00001"/>
    <property type="gene ID" value="HCON_00046160"/>
</dbReference>
<evidence type="ECO:0000313" key="2">
    <source>
        <dbReference type="Proteomes" id="UP000025227"/>
    </source>
</evidence>
<proteinExistence type="predicted"/>
<dbReference type="Proteomes" id="UP000025227">
    <property type="component" value="Unplaced"/>
</dbReference>
<evidence type="ECO:0000256" key="1">
    <source>
        <dbReference type="SAM" id="MobiDB-lite"/>
    </source>
</evidence>
<keyword evidence="2" id="KW-1185">Reference proteome</keyword>
<dbReference type="AlphaFoldDB" id="A0A7I5E7D8"/>
<name>A0A7I5E7D8_HAECO</name>
<organism evidence="2 3">
    <name type="scientific">Haemonchus contortus</name>
    <name type="common">Barber pole worm</name>
    <dbReference type="NCBI Taxonomy" id="6289"/>
    <lineage>
        <taxon>Eukaryota</taxon>
        <taxon>Metazoa</taxon>
        <taxon>Ecdysozoa</taxon>
        <taxon>Nematoda</taxon>
        <taxon>Chromadorea</taxon>
        <taxon>Rhabditida</taxon>
        <taxon>Rhabditina</taxon>
        <taxon>Rhabditomorpha</taxon>
        <taxon>Strongyloidea</taxon>
        <taxon>Trichostrongylidae</taxon>
        <taxon>Haemonchus</taxon>
    </lineage>
</organism>
<protein>
    <submittedName>
        <fullName evidence="3">Reverse transcriptase domain-containing protein</fullName>
    </submittedName>
</protein>
<sequence length="190" mass="21800">MYYLLYALTGKARESLIQFEVSGRTYALAVEQGKVREQANSRGIDRLGKCRARTKIWKQGEVIDSSLLQKVIPSKFAEPVHRNALRKKQEIKEGETWYTKMPLQELSNKIHSEIEIHSHNRSDENRPPMRGTKINNVQERRSRNCGSANHIARLCTRDPCRLCKKHGHHTSIRAKTPPSNKEIGTTTATR</sequence>
<accession>A0A7I5E7D8</accession>
<feature type="region of interest" description="Disordered" evidence="1">
    <location>
        <begin position="167"/>
        <end position="190"/>
    </location>
</feature>